<protein>
    <recommendedName>
        <fullName evidence="4">Lysozyme</fullName>
        <ecNumber evidence="4">3.2.1.17</ecNumber>
    </recommendedName>
</protein>
<dbReference type="InterPro" id="IPR008270">
    <property type="entry name" value="Glyco_hydro_25_AS"/>
</dbReference>
<gene>
    <name evidence="6" type="ORF">NON19_12485</name>
</gene>
<dbReference type="Gene3D" id="3.20.20.80">
    <property type="entry name" value="Glycosidases"/>
    <property type="match status" value="1"/>
</dbReference>
<dbReference type="InterPro" id="IPR002053">
    <property type="entry name" value="Glyco_hydro_25"/>
</dbReference>
<evidence type="ECO:0000256" key="5">
    <source>
        <dbReference type="SAM" id="SignalP"/>
    </source>
</evidence>
<dbReference type="PROSITE" id="PS51904">
    <property type="entry name" value="GLYCOSYL_HYDROL_F25_2"/>
    <property type="match status" value="1"/>
</dbReference>
<keyword evidence="5" id="KW-0732">Signal</keyword>
<dbReference type="SUPFAM" id="SSF51445">
    <property type="entry name" value="(Trans)glycosidases"/>
    <property type="match status" value="1"/>
</dbReference>
<dbReference type="PROSITE" id="PS00953">
    <property type="entry name" value="GLYCOSYL_HYDROL_F25_1"/>
    <property type="match status" value="1"/>
</dbReference>
<organism evidence="6 7">
    <name type="scientific">Streptantibioticus rubrisoli</name>
    <dbReference type="NCBI Taxonomy" id="1387313"/>
    <lineage>
        <taxon>Bacteria</taxon>
        <taxon>Bacillati</taxon>
        <taxon>Actinomycetota</taxon>
        <taxon>Actinomycetes</taxon>
        <taxon>Kitasatosporales</taxon>
        <taxon>Streptomycetaceae</taxon>
        <taxon>Streptantibioticus</taxon>
    </lineage>
</organism>
<evidence type="ECO:0000256" key="4">
    <source>
        <dbReference type="RuleBase" id="RU361176"/>
    </source>
</evidence>
<feature type="chain" id="PRO_5046353295" description="Lysozyme" evidence="5">
    <location>
        <begin position="39"/>
        <end position="282"/>
    </location>
</feature>
<dbReference type="EMBL" id="JANFNH010000010">
    <property type="protein sequence ID" value="MCQ4042823.1"/>
    <property type="molecule type" value="Genomic_DNA"/>
</dbReference>
<dbReference type="EC" id="3.2.1.17" evidence="4"/>
<proteinExistence type="inferred from homology"/>
<dbReference type="PANTHER" id="PTHR34135">
    <property type="entry name" value="LYSOZYME"/>
    <property type="match status" value="1"/>
</dbReference>
<keyword evidence="3 4" id="KW-0326">Glycosidase</keyword>
<reference evidence="6 7" key="1">
    <citation type="submission" date="2022-06" db="EMBL/GenBank/DDBJ databases">
        <title>Draft genome sequence of type strain Streptomyces rubrisoli DSM 42083.</title>
        <authorList>
            <person name="Duangmal K."/>
            <person name="Klaysubun C."/>
        </authorList>
    </citation>
    <scope>NUCLEOTIDE SEQUENCE [LARGE SCALE GENOMIC DNA]</scope>
    <source>
        <strain evidence="6 7">DSM 42083</strain>
    </source>
</reference>
<accession>A0ABT1PF23</accession>
<dbReference type="Proteomes" id="UP001206206">
    <property type="component" value="Unassembled WGS sequence"/>
</dbReference>
<dbReference type="InterPro" id="IPR018077">
    <property type="entry name" value="Glyco_hydro_fam25_subgr"/>
</dbReference>
<dbReference type="PANTHER" id="PTHR34135:SF2">
    <property type="entry name" value="LYSOZYME"/>
    <property type="match status" value="1"/>
</dbReference>
<evidence type="ECO:0000313" key="6">
    <source>
        <dbReference type="EMBL" id="MCQ4042823.1"/>
    </source>
</evidence>
<keyword evidence="7" id="KW-1185">Reference proteome</keyword>
<feature type="signal peptide" evidence="5">
    <location>
        <begin position="1"/>
        <end position="38"/>
    </location>
</feature>
<dbReference type="CDD" id="cd06412">
    <property type="entry name" value="GH25_CH-type"/>
    <property type="match status" value="1"/>
</dbReference>
<dbReference type="InterPro" id="IPR017853">
    <property type="entry name" value="GH"/>
</dbReference>
<sequence>MSPADSPLVPHPHGHRAVLTALTALLTLLLALPGTAFAAPGRDHITHPELDWMGSTVLAHEGGTPANRPVFPLVIQTPGMDVSAYQGDVDWTAARADGGRFAYVKATESTTYTNPYFAQQYNGSYHVGMIRGAYHFATPDTSGGAAQADYFVSHGGGWSADGRTLPPALDIEYNPYGANCYGLSPSAMARWIADFGNTVHRRTGRYPVIYTTAQWWNECTGGSTASAASDPLWTARYTSTPGALPSGWSHQTFWQYADSGALPGDQDYFNGAYSRLLALADG</sequence>
<comment type="similarity">
    <text evidence="1 4">Belongs to the glycosyl hydrolase 25 family.</text>
</comment>
<evidence type="ECO:0000313" key="7">
    <source>
        <dbReference type="Proteomes" id="UP001206206"/>
    </source>
</evidence>
<comment type="caution">
    <text evidence="6">The sequence shown here is derived from an EMBL/GenBank/DDBJ whole genome shotgun (WGS) entry which is preliminary data.</text>
</comment>
<dbReference type="Pfam" id="PF01183">
    <property type="entry name" value="Glyco_hydro_25"/>
    <property type="match status" value="1"/>
</dbReference>
<name>A0ABT1PF23_9ACTN</name>
<evidence type="ECO:0000256" key="2">
    <source>
        <dbReference type="ARBA" id="ARBA00022801"/>
    </source>
</evidence>
<evidence type="ECO:0000256" key="1">
    <source>
        <dbReference type="ARBA" id="ARBA00010646"/>
    </source>
</evidence>
<dbReference type="SMART" id="SM00641">
    <property type="entry name" value="Glyco_25"/>
    <property type="match status" value="1"/>
</dbReference>
<evidence type="ECO:0000256" key="3">
    <source>
        <dbReference type="ARBA" id="ARBA00023295"/>
    </source>
</evidence>
<dbReference type="RefSeq" id="WP_255927371.1">
    <property type="nucleotide sequence ID" value="NZ_JANFNH010000010.1"/>
</dbReference>
<keyword evidence="2 4" id="KW-0378">Hydrolase</keyword>
<comment type="catalytic activity">
    <reaction evidence="4">
        <text>Hydrolysis of (1-&gt;4)-beta-linkages between N-acetylmuramic acid and N-acetyl-D-glucosamine residues in a peptidoglycan and between N-acetyl-D-glucosamine residues in chitodextrins.</text>
        <dbReference type="EC" id="3.2.1.17"/>
    </reaction>
</comment>